<accession>A0ABR9EAX3</accession>
<dbReference type="Gene3D" id="2.160.20.10">
    <property type="entry name" value="Single-stranded right-handed beta-helix, Pectin lyase-like"/>
    <property type="match status" value="1"/>
</dbReference>
<feature type="domain" description="Right handed beta helix" evidence="2">
    <location>
        <begin position="171"/>
        <end position="358"/>
    </location>
</feature>
<organism evidence="3 4">
    <name type="scientific">Pseudoalteromonas aurantia 208</name>
    <dbReference type="NCBI Taxonomy" id="1314867"/>
    <lineage>
        <taxon>Bacteria</taxon>
        <taxon>Pseudomonadati</taxon>
        <taxon>Pseudomonadota</taxon>
        <taxon>Gammaproteobacteria</taxon>
        <taxon>Alteromonadales</taxon>
        <taxon>Pseudoalteromonadaceae</taxon>
        <taxon>Pseudoalteromonas</taxon>
    </lineage>
</organism>
<dbReference type="EMBL" id="AQGV01000012">
    <property type="protein sequence ID" value="MBE0368121.1"/>
    <property type="molecule type" value="Genomic_DNA"/>
</dbReference>
<feature type="chain" id="PRO_5045754667" description="Right handed beta helix domain-containing protein" evidence="1">
    <location>
        <begin position="28"/>
        <end position="393"/>
    </location>
</feature>
<dbReference type="InterPro" id="IPR006626">
    <property type="entry name" value="PbH1"/>
</dbReference>
<reference evidence="3 4" key="1">
    <citation type="submission" date="2015-03" db="EMBL/GenBank/DDBJ databases">
        <title>Genome sequence of Pseudoalteromonas aurantia.</title>
        <authorList>
            <person name="Xie B.-B."/>
            <person name="Rong J.-C."/>
            <person name="Qin Q.-L."/>
            <person name="Zhang Y.-Z."/>
        </authorList>
    </citation>
    <scope>NUCLEOTIDE SEQUENCE [LARGE SCALE GENOMIC DNA]</scope>
    <source>
        <strain evidence="3 4">208</strain>
    </source>
</reference>
<name>A0ABR9EAX3_9GAMM</name>
<dbReference type="InterPro" id="IPR039448">
    <property type="entry name" value="Beta_helix"/>
</dbReference>
<evidence type="ECO:0000313" key="4">
    <source>
        <dbReference type="Proteomes" id="UP000615755"/>
    </source>
</evidence>
<gene>
    <name evidence="3" type="ORF">PAUR_a1648</name>
</gene>
<dbReference type="SMART" id="SM00710">
    <property type="entry name" value="PbH1"/>
    <property type="match status" value="6"/>
</dbReference>
<evidence type="ECO:0000256" key="1">
    <source>
        <dbReference type="SAM" id="SignalP"/>
    </source>
</evidence>
<dbReference type="SUPFAM" id="SSF51126">
    <property type="entry name" value="Pectin lyase-like"/>
    <property type="match status" value="1"/>
</dbReference>
<dbReference type="InterPro" id="IPR012334">
    <property type="entry name" value="Pectin_lyas_fold"/>
</dbReference>
<keyword evidence="4" id="KW-1185">Reference proteome</keyword>
<dbReference type="Pfam" id="PF13229">
    <property type="entry name" value="Beta_helix"/>
    <property type="match status" value="1"/>
</dbReference>
<keyword evidence="1" id="KW-0732">Signal</keyword>
<dbReference type="RefSeq" id="WP_192507446.1">
    <property type="nucleotide sequence ID" value="NZ_AQGV01000012.1"/>
</dbReference>
<evidence type="ECO:0000259" key="2">
    <source>
        <dbReference type="Pfam" id="PF13229"/>
    </source>
</evidence>
<feature type="signal peptide" evidence="1">
    <location>
        <begin position="1"/>
        <end position="27"/>
    </location>
</feature>
<dbReference type="Proteomes" id="UP000615755">
    <property type="component" value="Unassembled WGS sequence"/>
</dbReference>
<evidence type="ECO:0000313" key="3">
    <source>
        <dbReference type="EMBL" id="MBE0368121.1"/>
    </source>
</evidence>
<protein>
    <recommendedName>
        <fullName evidence="2">Right handed beta helix domain-containing protein</fullName>
    </recommendedName>
</protein>
<comment type="caution">
    <text evidence="3">The sequence shown here is derived from an EMBL/GenBank/DDBJ whole genome shotgun (WGS) entry which is preliminary data.</text>
</comment>
<proteinExistence type="predicted"/>
<sequence>MQLKTRLNTKSSILCVVATLIAQPVLATQVCDFVIPSSQYRIDGSQLQTSPGDRLCLAKGERGPLRVTNLHGSPEHNIVITNQDDTVTTIEYEYSIAIENSSYLQVTSTAQDSASPYKLKLGGTLSVGKLSHHIEIDHVEVYRARFAGLLIKTDPNCDSATWAENFTMSGLSIHNNFIHDTESGEGMYVGYTGHSRTLECDGKSTTVYPHKVTHVDISNNILENIAADGIQLNSVQNNARIAHNKIYRTGLSPFSPAWQNTGIQVGGDGVVVAGNMIFKSGGNGMMLDGDNLTIEHNTIVKAGENGIFARNPAQQDAAQSNGLPHIYRYNHIIQSQSYGIKLYATNTATANAIYQNTIETDGSLDAAQRPMTLSYLNDSVLRTETDNRYFITP</sequence>
<dbReference type="InterPro" id="IPR011050">
    <property type="entry name" value="Pectin_lyase_fold/virulence"/>
</dbReference>